<dbReference type="Proteomes" id="UP001206595">
    <property type="component" value="Unassembled WGS sequence"/>
</dbReference>
<keyword evidence="3" id="KW-0687">Ribonucleoprotein</keyword>
<dbReference type="PANTHER" id="PTHR11502">
    <property type="entry name" value="40S RIBOSOMAL PROTEIN S6"/>
    <property type="match status" value="1"/>
</dbReference>
<sequence>MIHASNIIIMIYTFFFNMNEGQRRNDIVYFFFFLRFFFCNCMKLNIANPATGCQKLIEVTDEHRLSDFMDKRMSTVVAGDRLGDEFKGYLFRISGGNDKQGFPMKQGVLTQNRVRLLLSQGDSCYRPRRDGERKRKSVRGCVTSPDLSVMSLVIVKQGPQDIPGLTDNSIPNRLGPKRANHIRKFFNLGKADDVRKYVIRRTVYPKKEGEKPYTKAPKIQRLITPRRLQRKRRMQALKKQRVEKSKQEEADYLALIHKRLAEKKLKHRQDVKRRHSSSTLQVSQKPDGTNQIAVSELLEKDSKKGRA</sequence>
<feature type="compositionally biased region" description="Basic residues" evidence="4">
    <location>
        <begin position="264"/>
        <end position="276"/>
    </location>
</feature>
<evidence type="ECO:0000256" key="1">
    <source>
        <dbReference type="ARBA" id="ARBA00009312"/>
    </source>
</evidence>
<organism evidence="5 6">
    <name type="scientific">Umbelopsis ramanniana AG</name>
    <dbReference type="NCBI Taxonomy" id="1314678"/>
    <lineage>
        <taxon>Eukaryota</taxon>
        <taxon>Fungi</taxon>
        <taxon>Fungi incertae sedis</taxon>
        <taxon>Mucoromycota</taxon>
        <taxon>Mucoromycotina</taxon>
        <taxon>Umbelopsidomycetes</taxon>
        <taxon>Umbelopsidales</taxon>
        <taxon>Umbelopsidaceae</taxon>
        <taxon>Umbelopsis</taxon>
    </lineage>
</organism>
<dbReference type="RefSeq" id="XP_051440437.1">
    <property type="nucleotide sequence ID" value="XM_051592360.1"/>
</dbReference>
<dbReference type="SMART" id="SM01405">
    <property type="entry name" value="Ribosomal_S6e"/>
    <property type="match status" value="1"/>
</dbReference>
<feature type="region of interest" description="Disordered" evidence="4">
    <location>
        <begin position="264"/>
        <end position="307"/>
    </location>
</feature>
<comment type="similarity">
    <text evidence="1">Belongs to the eukaryotic ribosomal protein eS6 family.</text>
</comment>
<dbReference type="InterPro" id="IPR001377">
    <property type="entry name" value="Ribosomal_eS6"/>
</dbReference>
<dbReference type="GO" id="GO:1990904">
    <property type="term" value="C:ribonucleoprotein complex"/>
    <property type="evidence" value="ECO:0007669"/>
    <property type="project" value="UniProtKB-KW"/>
</dbReference>
<evidence type="ECO:0000313" key="5">
    <source>
        <dbReference type="EMBL" id="KAI8575433.1"/>
    </source>
</evidence>
<dbReference type="GeneID" id="75917703"/>
<name>A0AAD5HAR8_UMBRA</name>
<keyword evidence="2" id="KW-0689">Ribosomal protein</keyword>
<dbReference type="GO" id="GO:0006412">
    <property type="term" value="P:translation"/>
    <property type="evidence" value="ECO:0007669"/>
    <property type="project" value="InterPro"/>
</dbReference>
<reference evidence="5" key="1">
    <citation type="submission" date="2021-06" db="EMBL/GenBank/DDBJ databases">
        <authorList>
            <consortium name="DOE Joint Genome Institute"/>
            <person name="Mondo S.J."/>
            <person name="Amses K.R."/>
            <person name="Simmons D.R."/>
            <person name="Longcore J.E."/>
            <person name="Seto K."/>
            <person name="Alves G.H."/>
            <person name="Bonds A.E."/>
            <person name="Quandt C.A."/>
            <person name="Davis W.J."/>
            <person name="Chang Y."/>
            <person name="Letcher P.M."/>
            <person name="Powell M.J."/>
            <person name="Kuo A."/>
            <person name="Labutti K."/>
            <person name="Pangilinan J."/>
            <person name="Andreopoulos W."/>
            <person name="Tritt A."/>
            <person name="Riley R."/>
            <person name="Hundley H."/>
            <person name="Johnson J."/>
            <person name="Lipzen A."/>
            <person name="Barry K."/>
            <person name="Berbee M.L."/>
            <person name="Buchler N.E."/>
            <person name="Grigoriev I.V."/>
            <person name="Spatafora J.W."/>
            <person name="Stajich J.E."/>
            <person name="James T.Y."/>
        </authorList>
    </citation>
    <scope>NUCLEOTIDE SEQUENCE</scope>
    <source>
        <strain evidence="5">AG</strain>
    </source>
</reference>
<dbReference type="Pfam" id="PF01092">
    <property type="entry name" value="Ribosomal_S6e"/>
    <property type="match status" value="1"/>
</dbReference>
<dbReference type="Gene3D" id="1.20.5.2650">
    <property type="match status" value="1"/>
</dbReference>
<dbReference type="EMBL" id="MU620981">
    <property type="protein sequence ID" value="KAI8575433.1"/>
    <property type="molecule type" value="Genomic_DNA"/>
</dbReference>
<dbReference type="InterPro" id="IPR018282">
    <property type="entry name" value="Ribosomal_eS6_CS"/>
</dbReference>
<dbReference type="GO" id="GO:0003735">
    <property type="term" value="F:structural constituent of ribosome"/>
    <property type="evidence" value="ECO:0007669"/>
    <property type="project" value="InterPro"/>
</dbReference>
<gene>
    <name evidence="5" type="ORF">K450DRAFT_261701</name>
</gene>
<dbReference type="GO" id="GO:0005840">
    <property type="term" value="C:ribosome"/>
    <property type="evidence" value="ECO:0007669"/>
    <property type="project" value="UniProtKB-KW"/>
</dbReference>
<evidence type="ECO:0000256" key="2">
    <source>
        <dbReference type="ARBA" id="ARBA00022980"/>
    </source>
</evidence>
<evidence type="ECO:0000256" key="3">
    <source>
        <dbReference type="ARBA" id="ARBA00023274"/>
    </source>
</evidence>
<dbReference type="PROSITE" id="PS00578">
    <property type="entry name" value="RIBOSOMAL_S6E"/>
    <property type="match status" value="1"/>
</dbReference>
<comment type="caution">
    <text evidence="5">The sequence shown here is derived from an EMBL/GenBank/DDBJ whole genome shotgun (WGS) entry which is preliminary data.</text>
</comment>
<accession>A0AAD5HAR8</accession>
<proteinExistence type="inferred from homology"/>
<dbReference type="AlphaFoldDB" id="A0AAD5HAR8"/>
<evidence type="ECO:0000313" key="6">
    <source>
        <dbReference type="Proteomes" id="UP001206595"/>
    </source>
</evidence>
<evidence type="ECO:0000256" key="4">
    <source>
        <dbReference type="SAM" id="MobiDB-lite"/>
    </source>
</evidence>
<reference evidence="5" key="2">
    <citation type="journal article" date="2022" name="Proc. Natl. Acad. Sci. U.S.A.">
        <title>Diploid-dominant life cycles characterize the early evolution of Fungi.</title>
        <authorList>
            <person name="Amses K.R."/>
            <person name="Simmons D.R."/>
            <person name="Longcore J.E."/>
            <person name="Mondo S.J."/>
            <person name="Seto K."/>
            <person name="Jeronimo G.H."/>
            <person name="Bonds A.E."/>
            <person name="Quandt C.A."/>
            <person name="Davis W.J."/>
            <person name="Chang Y."/>
            <person name="Federici B.A."/>
            <person name="Kuo A."/>
            <person name="LaButti K."/>
            <person name="Pangilinan J."/>
            <person name="Andreopoulos W."/>
            <person name="Tritt A."/>
            <person name="Riley R."/>
            <person name="Hundley H."/>
            <person name="Johnson J."/>
            <person name="Lipzen A."/>
            <person name="Barry K."/>
            <person name="Lang B.F."/>
            <person name="Cuomo C.A."/>
            <person name="Buchler N.E."/>
            <person name="Grigoriev I.V."/>
            <person name="Spatafora J.W."/>
            <person name="Stajich J.E."/>
            <person name="James T.Y."/>
        </authorList>
    </citation>
    <scope>NUCLEOTIDE SEQUENCE</scope>
    <source>
        <strain evidence="5">AG</strain>
    </source>
</reference>
<protein>
    <recommendedName>
        <fullName evidence="7">40S ribosomal protein S6</fullName>
    </recommendedName>
</protein>
<evidence type="ECO:0008006" key="7">
    <source>
        <dbReference type="Google" id="ProtNLM"/>
    </source>
</evidence>
<feature type="compositionally biased region" description="Polar residues" evidence="4">
    <location>
        <begin position="277"/>
        <end position="293"/>
    </location>
</feature>
<keyword evidence="6" id="KW-1185">Reference proteome</keyword>
<feature type="compositionally biased region" description="Basic and acidic residues" evidence="4">
    <location>
        <begin position="297"/>
        <end position="307"/>
    </location>
</feature>